<dbReference type="Pfam" id="PF00072">
    <property type="entry name" value="Response_reg"/>
    <property type="match status" value="1"/>
</dbReference>
<dbReference type="InterPro" id="IPR001789">
    <property type="entry name" value="Sig_transdc_resp-reg_receiver"/>
</dbReference>
<evidence type="ECO:0000256" key="1">
    <source>
        <dbReference type="ARBA" id="ARBA00022553"/>
    </source>
</evidence>
<dbReference type="EMBL" id="FOIB01000002">
    <property type="protein sequence ID" value="SET53863.1"/>
    <property type="molecule type" value="Genomic_DNA"/>
</dbReference>
<dbReference type="Proteomes" id="UP000183760">
    <property type="component" value="Unassembled WGS sequence"/>
</dbReference>
<dbReference type="InterPro" id="IPR011006">
    <property type="entry name" value="CheY-like_superfamily"/>
</dbReference>
<dbReference type="AlphaFoldDB" id="A0A511SWI4"/>
<protein>
    <submittedName>
        <fullName evidence="5">Response regulator receiver domain-containing protein</fullName>
    </submittedName>
</protein>
<dbReference type="EMBL" id="BJXR01000014">
    <property type="protein sequence ID" value="GEN06265.1"/>
    <property type="molecule type" value="Genomic_DNA"/>
</dbReference>
<sequence>MLNCVLAVDDDLDILMAFKDVLELEGHRVLLARGGREALELLGQGERPDVILLDLMMPDGNGWEFRDRQLADASLASIPVVVISGQGVSAREVIALGVDDYLKKPVDVERLLGAVSRFASAREEDVPHA</sequence>
<dbReference type="CDD" id="cd00156">
    <property type="entry name" value="REC"/>
    <property type="match status" value="1"/>
</dbReference>
<dbReference type="InterPro" id="IPR050595">
    <property type="entry name" value="Bact_response_regulator"/>
</dbReference>
<proteinExistence type="predicted"/>
<reference evidence="5 6" key="1">
    <citation type="submission" date="2016-10" db="EMBL/GenBank/DDBJ databases">
        <authorList>
            <person name="Varghese N."/>
            <person name="Submissions S."/>
        </authorList>
    </citation>
    <scope>NUCLEOTIDE SEQUENCE [LARGE SCALE GENOMIC DNA]</scope>
    <source>
        <strain evidence="5 6">DSM 16525</strain>
    </source>
</reference>
<reference evidence="4 7" key="2">
    <citation type="submission" date="2019-07" db="EMBL/GenBank/DDBJ databases">
        <title>Whole genome shotgun sequence of Myxococcus fulvus NBRC 100333.</title>
        <authorList>
            <person name="Hosoyama A."/>
            <person name="Uohara A."/>
            <person name="Ohji S."/>
            <person name="Ichikawa N."/>
        </authorList>
    </citation>
    <scope>NUCLEOTIDE SEQUENCE [LARGE SCALE GENOMIC DNA]</scope>
    <source>
        <strain evidence="4 7">NBRC 100333</strain>
    </source>
</reference>
<keyword evidence="1 2" id="KW-0597">Phosphoprotein</keyword>
<dbReference type="GO" id="GO:0000160">
    <property type="term" value="P:phosphorelay signal transduction system"/>
    <property type="evidence" value="ECO:0007669"/>
    <property type="project" value="InterPro"/>
</dbReference>
<dbReference type="SMART" id="SM00448">
    <property type="entry name" value="REC"/>
    <property type="match status" value="1"/>
</dbReference>
<evidence type="ECO:0000313" key="4">
    <source>
        <dbReference type="EMBL" id="GEN06265.1"/>
    </source>
</evidence>
<dbReference type="PROSITE" id="PS50110">
    <property type="entry name" value="RESPONSE_REGULATORY"/>
    <property type="match status" value="1"/>
</dbReference>
<evidence type="ECO:0000256" key="2">
    <source>
        <dbReference type="PROSITE-ProRule" id="PRU00169"/>
    </source>
</evidence>
<gene>
    <name evidence="4" type="ORF">MFU01_13020</name>
    <name evidence="5" type="ORF">SAMN05443572_102624</name>
</gene>
<comment type="caution">
    <text evidence="4">The sequence shown here is derived from an EMBL/GenBank/DDBJ whole genome shotgun (WGS) entry which is preliminary data.</text>
</comment>
<dbReference type="STRING" id="1334629.MFUL124B02_34380"/>
<evidence type="ECO:0000313" key="6">
    <source>
        <dbReference type="Proteomes" id="UP000183760"/>
    </source>
</evidence>
<dbReference type="Gene3D" id="3.40.50.2300">
    <property type="match status" value="1"/>
</dbReference>
<evidence type="ECO:0000313" key="5">
    <source>
        <dbReference type="EMBL" id="SET53863.1"/>
    </source>
</evidence>
<dbReference type="Proteomes" id="UP000321514">
    <property type="component" value="Unassembled WGS sequence"/>
</dbReference>
<evidence type="ECO:0000259" key="3">
    <source>
        <dbReference type="PROSITE" id="PS50110"/>
    </source>
</evidence>
<dbReference type="SUPFAM" id="SSF52172">
    <property type="entry name" value="CheY-like"/>
    <property type="match status" value="1"/>
</dbReference>
<evidence type="ECO:0000313" key="7">
    <source>
        <dbReference type="Proteomes" id="UP000321514"/>
    </source>
</evidence>
<dbReference type="OrthoDB" id="5518041at2"/>
<name>A0A511SWI4_MYXFU</name>
<dbReference type="PANTHER" id="PTHR44591:SF3">
    <property type="entry name" value="RESPONSE REGULATORY DOMAIN-CONTAINING PROTEIN"/>
    <property type="match status" value="1"/>
</dbReference>
<organism evidence="4 7">
    <name type="scientific">Myxococcus fulvus</name>
    <dbReference type="NCBI Taxonomy" id="33"/>
    <lineage>
        <taxon>Bacteria</taxon>
        <taxon>Pseudomonadati</taxon>
        <taxon>Myxococcota</taxon>
        <taxon>Myxococcia</taxon>
        <taxon>Myxococcales</taxon>
        <taxon>Cystobacterineae</taxon>
        <taxon>Myxococcaceae</taxon>
        <taxon>Myxococcus</taxon>
    </lineage>
</organism>
<accession>A0A511SWI4</accession>
<keyword evidence="6" id="KW-1185">Reference proteome</keyword>
<feature type="domain" description="Response regulatory" evidence="3">
    <location>
        <begin position="4"/>
        <end position="119"/>
    </location>
</feature>
<feature type="modified residue" description="4-aspartylphosphate" evidence="2">
    <location>
        <position position="54"/>
    </location>
</feature>
<dbReference type="PANTHER" id="PTHR44591">
    <property type="entry name" value="STRESS RESPONSE REGULATOR PROTEIN 1"/>
    <property type="match status" value="1"/>
</dbReference>
<dbReference type="RefSeq" id="WP_074950874.1">
    <property type="nucleotide sequence ID" value="NZ_BJXR01000014.1"/>
</dbReference>